<name>A0A8B6GWQ7_MYTGA</name>
<dbReference type="AlphaFoldDB" id="A0A8B6GWQ7"/>
<sequence>IDQYIKKSLSTHFTETQSLTSGLHGSVVDEIDKFTALALPNLLFTVVNESALKTPISDIYKPDNKSFLPTVTTITGYSTVPTI</sequence>
<proteinExistence type="predicted"/>
<gene>
    <name evidence="1" type="ORF">MGAL_10B016098</name>
</gene>
<accession>A0A8B6GWQ7</accession>
<comment type="caution">
    <text evidence="1">The sequence shown here is derived from an EMBL/GenBank/DDBJ whole genome shotgun (WGS) entry which is preliminary data.</text>
</comment>
<keyword evidence="2" id="KW-1185">Reference proteome</keyword>
<dbReference type="OrthoDB" id="2019614at2759"/>
<feature type="non-terminal residue" evidence="1">
    <location>
        <position position="83"/>
    </location>
</feature>
<evidence type="ECO:0000313" key="1">
    <source>
        <dbReference type="EMBL" id="VDI69679.1"/>
    </source>
</evidence>
<reference evidence="1" key="1">
    <citation type="submission" date="2018-11" db="EMBL/GenBank/DDBJ databases">
        <authorList>
            <person name="Alioto T."/>
            <person name="Alioto T."/>
        </authorList>
    </citation>
    <scope>NUCLEOTIDE SEQUENCE</scope>
</reference>
<evidence type="ECO:0000313" key="2">
    <source>
        <dbReference type="Proteomes" id="UP000596742"/>
    </source>
</evidence>
<dbReference type="EMBL" id="UYJE01009059">
    <property type="protein sequence ID" value="VDI69679.1"/>
    <property type="molecule type" value="Genomic_DNA"/>
</dbReference>
<protein>
    <submittedName>
        <fullName evidence="1">Uncharacterized protein</fullName>
    </submittedName>
</protein>
<organism evidence="1 2">
    <name type="scientific">Mytilus galloprovincialis</name>
    <name type="common">Mediterranean mussel</name>
    <dbReference type="NCBI Taxonomy" id="29158"/>
    <lineage>
        <taxon>Eukaryota</taxon>
        <taxon>Metazoa</taxon>
        <taxon>Spiralia</taxon>
        <taxon>Lophotrochozoa</taxon>
        <taxon>Mollusca</taxon>
        <taxon>Bivalvia</taxon>
        <taxon>Autobranchia</taxon>
        <taxon>Pteriomorphia</taxon>
        <taxon>Mytilida</taxon>
        <taxon>Mytiloidea</taxon>
        <taxon>Mytilidae</taxon>
        <taxon>Mytilinae</taxon>
        <taxon>Mytilus</taxon>
    </lineage>
</organism>
<dbReference type="Proteomes" id="UP000596742">
    <property type="component" value="Unassembled WGS sequence"/>
</dbReference>